<organism evidence="2 3">
    <name type="scientific">Telluria aromaticivorans</name>
    <dbReference type="NCBI Taxonomy" id="2725995"/>
    <lineage>
        <taxon>Bacteria</taxon>
        <taxon>Pseudomonadati</taxon>
        <taxon>Pseudomonadota</taxon>
        <taxon>Betaproteobacteria</taxon>
        <taxon>Burkholderiales</taxon>
        <taxon>Oxalobacteraceae</taxon>
        <taxon>Telluria group</taxon>
        <taxon>Telluria</taxon>
    </lineage>
</organism>
<evidence type="ECO:0000313" key="2">
    <source>
        <dbReference type="EMBL" id="NNG24435.1"/>
    </source>
</evidence>
<feature type="signal peptide" evidence="1">
    <location>
        <begin position="1"/>
        <end position="41"/>
    </location>
</feature>
<name>A0A7Y2K0L1_9BURK</name>
<gene>
    <name evidence="2" type="ORF">HGB41_15700</name>
</gene>
<dbReference type="RefSeq" id="WP_171086071.1">
    <property type="nucleotide sequence ID" value="NZ_JABAIV010000005.1"/>
</dbReference>
<evidence type="ECO:0000256" key="1">
    <source>
        <dbReference type="SAM" id="SignalP"/>
    </source>
</evidence>
<keyword evidence="1" id="KW-0732">Signal</keyword>
<dbReference type="EMBL" id="JABAIV010000005">
    <property type="protein sequence ID" value="NNG24435.1"/>
    <property type="molecule type" value="Genomic_DNA"/>
</dbReference>
<evidence type="ECO:0000313" key="3">
    <source>
        <dbReference type="Proteomes" id="UP000533905"/>
    </source>
</evidence>
<feature type="chain" id="PRO_5031417776" evidence="1">
    <location>
        <begin position="42"/>
        <end position="304"/>
    </location>
</feature>
<reference evidence="2 3" key="1">
    <citation type="submission" date="2020-04" db="EMBL/GenBank/DDBJ databases">
        <title>Massilia sp. nov., a cold adapted bacteria isolated from Arctic soil.</title>
        <authorList>
            <person name="Son J."/>
            <person name="Ka J.-O."/>
        </authorList>
    </citation>
    <scope>NUCLEOTIDE SEQUENCE [LARGE SCALE GENOMIC DNA]</scope>
    <source>
        <strain evidence="2 3">ML15P13</strain>
    </source>
</reference>
<dbReference type="Proteomes" id="UP000533905">
    <property type="component" value="Unassembled WGS sequence"/>
</dbReference>
<keyword evidence="3" id="KW-1185">Reference proteome</keyword>
<protein>
    <submittedName>
        <fullName evidence="2">Uncharacterized protein</fullName>
    </submittedName>
</protein>
<sequence>MTVHAFALRRALPRCFRSFLQRCAAAACAAFLFAAALPVHAASSVEVVNVILTSRFLEQERCDNLGLVNIGLLQGLHRGVGVNMRPELSAAQVREIATRYVEINEQLCNALTPMFAEHDAWASNYEKYARSNLSNKAWDEFLADERAVKWAGIAARFRTELIILNNAVDLVLALRPDAFNPDSRQMRGLLLPEKRKLLDDIRRVSLTDDEAKVRLMLATSQDQPAFRAMLPARFNLDSLVIIETKTRQIGLQLVNGYRVHFDELYNHGTRMLLFTTDNKPTGPQLDSTVRTASTQIKALASKYR</sequence>
<accession>A0A7Y2K0L1</accession>
<proteinExistence type="predicted"/>
<dbReference type="AlphaFoldDB" id="A0A7Y2K0L1"/>
<comment type="caution">
    <text evidence="2">The sequence shown here is derived from an EMBL/GenBank/DDBJ whole genome shotgun (WGS) entry which is preliminary data.</text>
</comment>